<dbReference type="RefSeq" id="WP_394832367.1">
    <property type="nucleotide sequence ID" value="NZ_CP089929.1"/>
</dbReference>
<protein>
    <submittedName>
        <fullName evidence="7">O-antigen ligase family protein</fullName>
    </submittedName>
</protein>
<feature type="transmembrane region" description="Helical" evidence="5">
    <location>
        <begin position="238"/>
        <end position="271"/>
    </location>
</feature>
<gene>
    <name evidence="7" type="ORF">LVJ94_38230</name>
</gene>
<feature type="transmembrane region" description="Helical" evidence="5">
    <location>
        <begin position="444"/>
        <end position="464"/>
    </location>
</feature>
<proteinExistence type="predicted"/>
<dbReference type="Proteomes" id="UP001374803">
    <property type="component" value="Chromosome"/>
</dbReference>
<evidence type="ECO:0000313" key="7">
    <source>
        <dbReference type="EMBL" id="WXB02738.1"/>
    </source>
</evidence>
<feature type="domain" description="O-antigen ligase-related" evidence="6">
    <location>
        <begin position="243"/>
        <end position="359"/>
    </location>
</feature>
<feature type="transmembrane region" description="Helical" evidence="5">
    <location>
        <begin position="388"/>
        <end position="408"/>
    </location>
</feature>
<keyword evidence="4 5" id="KW-0472">Membrane</keyword>
<comment type="subcellular location">
    <subcellularLocation>
        <location evidence="1">Membrane</location>
        <topology evidence="1">Multi-pass membrane protein</topology>
    </subcellularLocation>
</comment>
<keyword evidence="2 5" id="KW-0812">Transmembrane</keyword>
<dbReference type="PANTHER" id="PTHR37422">
    <property type="entry name" value="TEICHURONIC ACID BIOSYNTHESIS PROTEIN TUAE"/>
    <property type="match status" value="1"/>
</dbReference>
<feature type="transmembrane region" description="Helical" evidence="5">
    <location>
        <begin position="213"/>
        <end position="231"/>
    </location>
</feature>
<organism evidence="7 8">
    <name type="scientific">Pendulispora rubella</name>
    <dbReference type="NCBI Taxonomy" id="2741070"/>
    <lineage>
        <taxon>Bacteria</taxon>
        <taxon>Pseudomonadati</taxon>
        <taxon>Myxococcota</taxon>
        <taxon>Myxococcia</taxon>
        <taxon>Myxococcales</taxon>
        <taxon>Sorangiineae</taxon>
        <taxon>Pendulisporaceae</taxon>
        <taxon>Pendulispora</taxon>
    </lineage>
</organism>
<evidence type="ECO:0000259" key="6">
    <source>
        <dbReference type="Pfam" id="PF04932"/>
    </source>
</evidence>
<feature type="transmembrane region" description="Helical" evidence="5">
    <location>
        <begin position="344"/>
        <end position="367"/>
    </location>
</feature>
<dbReference type="PANTHER" id="PTHR37422:SF13">
    <property type="entry name" value="LIPOPOLYSACCHARIDE BIOSYNTHESIS PROTEIN PA4999-RELATED"/>
    <property type="match status" value="1"/>
</dbReference>
<feature type="transmembrane region" description="Helical" evidence="5">
    <location>
        <begin position="27"/>
        <end position="46"/>
    </location>
</feature>
<evidence type="ECO:0000256" key="3">
    <source>
        <dbReference type="ARBA" id="ARBA00022989"/>
    </source>
</evidence>
<reference evidence="7" key="1">
    <citation type="submission" date="2021-12" db="EMBL/GenBank/DDBJ databases">
        <title>Discovery of the Pendulisporaceae a myxobacterial family with distinct sporulation behavior and unique specialized metabolism.</title>
        <authorList>
            <person name="Garcia R."/>
            <person name="Popoff A."/>
            <person name="Bader C.D."/>
            <person name="Loehr J."/>
            <person name="Walesch S."/>
            <person name="Walt C."/>
            <person name="Boldt J."/>
            <person name="Bunk B."/>
            <person name="Haeckl F.J.F.P.J."/>
            <person name="Gunesch A.P."/>
            <person name="Birkelbach J."/>
            <person name="Nuebel U."/>
            <person name="Pietschmann T."/>
            <person name="Bach T."/>
            <person name="Mueller R."/>
        </authorList>
    </citation>
    <scope>NUCLEOTIDE SEQUENCE</scope>
    <source>
        <strain evidence="7">MSr11367</strain>
    </source>
</reference>
<dbReference type="Pfam" id="PF04932">
    <property type="entry name" value="Wzy_C"/>
    <property type="match status" value="1"/>
</dbReference>
<dbReference type="EMBL" id="CP089983">
    <property type="protein sequence ID" value="WXB02738.1"/>
    <property type="molecule type" value="Genomic_DNA"/>
</dbReference>
<feature type="transmembrane region" description="Helical" evidence="5">
    <location>
        <begin position="83"/>
        <end position="101"/>
    </location>
</feature>
<evidence type="ECO:0000313" key="8">
    <source>
        <dbReference type="Proteomes" id="UP001374803"/>
    </source>
</evidence>
<evidence type="ECO:0000256" key="5">
    <source>
        <dbReference type="SAM" id="Phobius"/>
    </source>
</evidence>
<dbReference type="InterPro" id="IPR051533">
    <property type="entry name" value="WaaL-like"/>
</dbReference>
<dbReference type="InterPro" id="IPR007016">
    <property type="entry name" value="O-antigen_ligase-rel_domated"/>
</dbReference>
<accession>A0ABZ2KVM2</accession>
<keyword evidence="3 5" id="KW-1133">Transmembrane helix</keyword>
<sequence length="468" mass="50577">MGLLGAILLVTTVFLRPQEVIPLLQGIGFLNIVTGLAVLGIIIEFATGRTRSAWTPQLPYLGAFAGWCFVCTVVKTGRSELDHTVNTVVFSTVFMLVIAYAARSYARFAVIATTLVVISIALASFGFVQSRGEFECILISGEDLAAGDKSTGIATGRACVLSPRECDEDARRDAMEMAPGSEFLCEKPGPFQTFTIGHGRVRWRGVLADPNELALAIGAAFAFCFALYSTAQSKLRHIFFAGALAMASFCVIQTQSRGGVLVLAAVLGVFFVRRYGFKGAFAGATMALPLVMLGGRGGEEAESSSLERLGALYEGVDMFRASPVFGVGQGQFAEHYFITAHNSYLLAAAELGLPGLFLFSLLIYVSMKIPYVVAFHPAEDVDQRLRPFALSLFVAFSGILIGITFLSFCYHAMLFIYLGLAGALYGAVKQTSQSFQIKLRWKEYAAVFGVNLLILVFLFVYTRIKGAP</sequence>
<keyword evidence="7" id="KW-0436">Ligase</keyword>
<evidence type="ECO:0000256" key="1">
    <source>
        <dbReference type="ARBA" id="ARBA00004141"/>
    </source>
</evidence>
<dbReference type="GO" id="GO:0016874">
    <property type="term" value="F:ligase activity"/>
    <property type="evidence" value="ECO:0007669"/>
    <property type="project" value="UniProtKB-KW"/>
</dbReference>
<feature type="transmembrane region" description="Helical" evidence="5">
    <location>
        <begin position="414"/>
        <end position="432"/>
    </location>
</feature>
<keyword evidence="8" id="KW-1185">Reference proteome</keyword>
<evidence type="ECO:0000256" key="4">
    <source>
        <dbReference type="ARBA" id="ARBA00023136"/>
    </source>
</evidence>
<name>A0ABZ2KVM2_9BACT</name>
<feature type="transmembrane region" description="Helical" evidence="5">
    <location>
        <begin position="108"/>
        <end position="128"/>
    </location>
</feature>
<evidence type="ECO:0000256" key="2">
    <source>
        <dbReference type="ARBA" id="ARBA00022692"/>
    </source>
</evidence>